<comment type="similarity">
    <text evidence="1">Belongs to the peptidase C48 family.</text>
</comment>
<evidence type="ECO:0000256" key="3">
    <source>
        <dbReference type="ARBA" id="ARBA00022801"/>
    </source>
</evidence>
<dbReference type="InterPro" id="IPR003653">
    <property type="entry name" value="Peptidase_C48_C"/>
</dbReference>
<organism evidence="5 6">
    <name type="scientific">Cuscuta europaea</name>
    <name type="common">European dodder</name>
    <dbReference type="NCBI Taxonomy" id="41803"/>
    <lineage>
        <taxon>Eukaryota</taxon>
        <taxon>Viridiplantae</taxon>
        <taxon>Streptophyta</taxon>
        <taxon>Embryophyta</taxon>
        <taxon>Tracheophyta</taxon>
        <taxon>Spermatophyta</taxon>
        <taxon>Magnoliopsida</taxon>
        <taxon>eudicotyledons</taxon>
        <taxon>Gunneridae</taxon>
        <taxon>Pentapetalae</taxon>
        <taxon>asterids</taxon>
        <taxon>lamiids</taxon>
        <taxon>Solanales</taxon>
        <taxon>Convolvulaceae</taxon>
        <taxon>Cuscuteae</taxon>
        <taxon>Cuscuta</taxon>
        <taxon>Cuscuta subgen. Cuscuta</taxon>
    </lineage>
</organism>
<dbReference type="Pfam" id="PF02902">
    <property type="entry name" value="Peptidase_C48"/>
    <property type="match status" value="1"/>
</dbReference>
<dbReference type="GO" id="GO:0006508">
    <property type="term" value="P:proteolysis"/>
    <property type="evidence" value="ECO:0007669"/>
    <property type="project" value="UniProtKB-KW"/>
</dbReference>
<dbReference type="Gene3D" id="3.40.395.10">
    <property type="entry name" value="Adenoviral Proteinase, Chain A"/>
    <property type="match status" value="1"/>
</dbReference>
<comment type="caution">
    <text evidence="5">The sequence shown here is derived from an EMBL/GenBank/DDBJ whole genome shotgun (WGS) entry which is preliminary data.</text>
</comment>
<keyword evidence="2" id="KW-0645">Protease</keyword>
<name>A0A9P0YQA0_CUSEU</name>
<dbReference type="OrthoDB" id="1899935at2759"/>
<keyword evidence="3" id="KW-0378">Hydrolase</keyword>
<reference evidence="5" key="1">
    <citation type="submission" date="2022-07" db="EMBL/GenBank/DDBJ databases">
        <authorList>
            <person name="Macas J."/>
            <person name="Novak P."/>
            <person name="Neumann P."/>
        </authorList>
    </citation>
    <scope>NUCLEOTIDE SEQUENCE</scope>
</reference>
<gene>
    <name evidence="5" type="ORF">CEURO_LOCUS4028</name>
</gene>
<accession>A0A9P0YQA0</accession>
<protein>
    <recommendedName>
        <fullName evidence="4">Ubiquitin-like protease family profile domain-containing protein</fullName>
    </recommendedName>
</protein>
<evidence type="ECO:0000259" key="4">
    <source>
        <dbReference type="Pfam" id="PF02902"/>
    </source>
</evidence>
<dbReference type="SUPFAM" id="SSF54001">
    <property type="entry name" value="Cysteine proteinases"/>
    <property type="match status" value="1"/>
</dbReference>
<evidence type="ECO:0000313" key="5">
    <source>
        <dbReference type="EMBL" id="CAH9071693.1"/>
    </source>
</evidence>
<dbReference type="GO" id="GO:0008234">
    <property type="term" value="F:cysteine-type peptidase activity"/>
    <property type="evidence" value="ECO:0007669"/>
    <property type="project" value="InterPro"/>
</dbReference>
<dbReference type="InterPro" id="IPR038765">
    <property type="entry name" value="Papain-like_cys_pep_sf"/>
</dbReference>
<dbReference type="AlphaFoldDB" id="A0A9P0YQA0"/>
<dbReference type="EMBL" id="CAMAPE010000008">
    <property type="protein sequence ID" value="CAH9071693.1"/>
    <property type="molecule type" value="Genomic_DNA"/>
</dbReference>
<evidence type="ECO:0000313" key="6">
    <source>
        <dbReference type="Proteomes" id="UP001152484"/>
    </source>
</evidence>
<proteinExistence type="inferred from homology"/>
<sequence>MMMFCILVENCLGEMNSIKQDAEIFGFQTKTMFNKEVCRSVINFQQVSNSVVEIWARYLHEKMEADGGDMPVQLGTSAAIAIPKRASDQAVTRRSQYIADLLDISLLGQMTLIPYNTGNHWVLVAIDMAAETIYYLDSLGGIPSKDLEEIMNQLSYIGPLNDEKILDRLNFNNDCVSFSEG</sequence>
<dbReference type="Proteomes" id="UP001152484">
    <property type="component" value="Unassembled WGS sequence"/>
</dbReference>
<evidence type="ECO:0000256" key="2">
    <source>
        <dbReference type="ARBA" id="ARBA00022670"/>
    </source>
</evidence>
<keyword evidence="6" id="KW-1185">Reference proteome</keyword>
<evidence type="ECO:0000256" key="1">
    <source>
        <dbReference type="ARBA" id="ARBA00005234"/>
    </source>
</evidence>
<feature type="domain" description="Ubiquitin-like protease family profile" evidence="4">
    <location>
        <begin position="112"/>
        <end position="154"/>
    </location>
</feature>